<proteinExistence type="evidence at transcript level"/>
<evidence type="ECO:0000313" key="1">
    <source>
        <dbReference type="EMBL" id="ACF83664.1"/>
    </source>
</evidence>
<accession>B4FNH1</accession>
<reference evidence="1" key="1">
    <citation type="journal article" date="2009" name="PLoS Genet.">
        <title>Sequencing, mapping, and analysis of 27,455 maize full-length cDNAs.</title>
        <authorList>
            <person name="Soderlund C."/>
            <person name="Descour A."/>
            <person name="Kudrna D."/>
            <person name="Bomhoff M."/>
            <person name="Boyd L."/>
            <person name="Currie J."/>
            <person name="Angelova A."/>
            <person name="Collura K."/>
            <person name="Wissotski M."/>
            <person name="Ashley E."/>
            <person name="Morrow D."/>
            <person name="Fernandes J."/>
            <person name="Walbot V."/>
            <person name="Yu Y."/>
        </authorList>
    </citation>
    <scope>NUCLEOTIDE SEQUENCE</scope>
    <source>
        <strain evidence="1">B73</strain>
    </source>
</reference>
<sequence>MLVFLFVVQTLYTQISNCSDINFGCTKVT</sequence>
<dbReference type="AlphaFoldDB" id="B4FNH1"/>
<dbReference type="EMBL" id="BT038659">
    <property type="protein sequence ID" value="ACF83664.1"/>
    <property type="molecule type" value="mRNA"/>
</dbReference>
<protein>
    <submittedName>
        <fullName evidence="1">Uncharacterized protein</fullName>
    </submittedName>
</protein>
<name>B4FNH1_MAIZE</name>
<organism evidence="1">
    <name type="scientific">Zea mays</name>
    <name type="common">Maize</name>
    <dbReference type="NCBI Taxonomy" id="4577"/>
    <lineage>
        <taxon>Eukaryota</taxon>
        <taxon>Viridiplantae</taxon>
        <taxon>Streptophyta</taxon>
        <taxon>Embryophyta</taxon>
        <taxon>Tracheophyta</taxon>
        <taxon>Spermatophyta</taxon>
        <taxon>Magnoliopsida</taxon>
        <taxon>Liliopsida</taxon>
        <taxon>Poales</taxon>
        <taxon>Poaceae</taxon>
        <taxon>PACMAD clade</taxon>
        <taxon>Panicoideae</taxon>
        <taxon>Andropogonodae</taxon>
        <taxon>Andropogoneae</taxon>
        <taxon>Tripsacinae</taxon>
        <taxon>Zea</taxon>
    </lineage>
</organism>